<dbReference type="Gene3D" id="3.30.710.10">
    <property type="entry name" value="Potassium Channel Kv1.1, Chain A"/>
    <property type="match status" value="1"/>
</dbReference>
<evidence type="ECO:0000259" key="1">
    <source>
        <dbReference type="PROSITE" id="PS50097"/>
    </source>
</evidence>
<gene>
    <name evidence="2" type="ORF">JTE90_002031</name>
</gene>
<dbReference type="Pfam" id="PF00651">
    <property type="entry name" value="BTB"/>
    <property type="match status" value="1"/>
</dbReference>
<keyword evidence="3" id="KW-1185">Reference proteome</keyword>
<dbReference type="InterPro" id="IPR011333">
    <property type="entry name" value="SKP1/BTB/POZ_sf"/>
</dbReference>
<accession>A0AAV6UMY7</accession>
<dbReference type="Proteomes" id="UP000827092">
    <property type="component" value="Unassembled WGS sequence"/>
</dbReference>
<dbReference type="CDD" id="cd18186">
    <property type="entry name" value="BTB_POZ_ZBTB_KLHL-like"/>
    <property type="match status" value="1"/>
</dbReference>
<organism evidence="2 3">
    <name type="scientific">Oedothorax gibbosus</name>
    <dbReference type="NCBI Taxonomy" id="931172"/>
    <lineage>
        <taxon>Eukaryota</taxon>
        <taxon>Metazoa</taxon>
        <taxon>Ecdysozoa</taxon>
        <taxon>Arthropoda</taxon>
        <taxon>Chelicerata</taxon>
        <taxon>Arachnida</taxon>
        <taxon>Araneae</taxon>
        <taxon>Araneomorphae</taxon>
        <taxon>Entelegynae</taxon>
        <taxon>Araneoidea</taxon>
        <taxon>Linyphiidae</taxon>
        <taxon>Erigoninae</taxon>
        <taxon>Oedothorax</taxon>
    </lineage>
</organism>
<dbReference type="SUPFAM" id="SSF54695">
    <property type="entry name" value="POZ domain"/>
    <property type="match status" value="1"/>
</dbReference>
<sequence>MAFLLPVRSQSQNVIQTIEVAPRQRKKRIAKKPKKTFLPHPNSTNDEFRTRYNALIPNNGFQMAKLNRRQNWQIMKPDVTAVVEGQEFYLHKQVLAKESKYFEDRLKMSPNAQLTLHMDPTHVSKDVFQILMIFIYGGAWNCNALNIGPLQHLSLYLGMDRAIAKADEGLSLPKQKKSFWQRMLPCCTRHTTINVIEQRKIKPPVIDKNEDYTENVFFFHTKIHFNTGRNCLPKKFTY</sequence>
<reference evidence="2 3" key="1">
    <citation type="journal article" date="2022" name="Nat. Ecol. Evol.">
        <title>A masculinizing supergene underlies an exaggerated male reproductive morph in a spider.</title>
        <authorList>
            <person name="Hendrickx F."/>
            <person name="De Corte Z."/>
            <person name="Sonet G."/>
            <person name="Van Belleghem S.M."/>
            <person name="Kostlbacher S."/>
            <person name="Vangestel C."/>
        </authorList>
    </citation>
    <scope>NUCLEOTIDE SEQUENCE [LARGE SCALE GENOMIC DNA]</scope>
    <source>
        <strain evidence="2">W744_W776</strain>
    </source>
</reference>
<dbReference type="InterPro" id="IPR000210">
    <property type="entry name" value="BTB/POZ_dom"/>
</dbReference>
<name>A0AAV6UMY7_9ARAC</name>
<proteinExistence type="predicted"/>
<protein>
    <recommendedName>
        <fullName evidence="1">BTB domain-containing protein</fullName>
    </recommendedName>
</protein>
<evidence type="ECO:0000313" key="3">
    <source>
        <dbReference type="Proteomes" id="UP000827092"/>
    </source>
</evidence>
<dbReference type="SMART" id="SM00225">
    <property type="entry name" value="BTB"/>
    <property type="match status" value="1"/>
</dbReference>
<dbReference type="PROSITE" id="PS50097">
    <property type="entry name" value="BTB"/>
    <property type="match status" value="1"/>
</dbReference>
<dbReference type="AlphaFoldDB" id="A0AAV6UMY7"/>
<comment type="caution">
    <text evidence="2">The sequence shown here is derived from an EMBL/GenBank/DDBJ whole genome shotgun (WGS) entry which is preliminary data.</text>
</comment>
<dbReference type="EMBL" id="JAFNEN010000324">
    <property type="protein sequence ID" value="KAG8185805.1"/>
    <property type="molecule type" value="Genomic_DNA"/>
</dbReference>
<feature type="domain" description="BTB" evidence="1">
    <location>
        <begin position="77"/>
        <end position="138"/>
    </location>
</feature>
<evidence type="ECO:0000313" key="2">
    <source>
        <dbReference type="EMBL" id="KAG8185805.1"/>
    </source>
</evidence>